<dbReference type="InterPro" id="IPR050418">
    <property type="entry name" value="D-iso_2-hydroxyacid_DH_PdxB"/>
</dbReference>
<dbReference type="CDD" id="cd12162">
    <property type="entry name" value="2-Hacid_dh_4"/>
    <property type="match status" value="1"/>
</dbReference>
<dbReference type="FunFam" id="3.40.50.720:FF:000203">
    <property type="entry name" value="D-3-phosphoglycerate dehydrogenase (SerA)"/>
    <property type="match status" value="1"/>
</dbReference>
<reference evidence="7 8" key="1">
    <citation type="submission" date="2016-10" db="EMBL/GenBank/DDBJ databases">
        <authorList>
            <person name="de Groot N.N."/>
        </authorList>
    </citation>
    <scope>NUCLEOTIDE SEQUENCE [LARGE SCALE GENOMIC DNA]</scope>
    <source>
        <strain evidence="7 8">DSM 15269</strain>
    </source>
</reference>
<dbReference type="SUPFAM" id="SSF52283">
    <property type="entry name" value="Formate/glycerate dehydrogenase catalytic domain-like"/>
    <property type="match status" value="1"/>
</dbReference>
<evidence type="ECO:0000256" key="1">
    <source>
        <dbReference type="ARBA" id="ARBA00005854"/>
    </source>
</evidence>
<dbReference type="Pfam" id="PF00389">
    <property type="entry name" value="2-Hacid_dh"/>
    <property type="match status" value="1"/>
</dbReference>
<dbReference type="PANTHER" id="PTHR43761:SF1">
    <property type="entry name" value="D-ISOMER SPECIFIC 2-HYDROXYACID DEHYDROGENASE CATALYTIC DOMAIN-CONTAINING PROTEIN-RELATED"/>
    <property type="match status" value="1"/>
</dbReference>
<dbReference type="SUPFAM" id="SSF51735">
    <property type="entry name" value="NAD(P)-binding Rossmann-fold domains"/>
    <property type="match status" value="1"/>
</dbReference>
<dbReference type="EMBL" id="FNIN01000015">
    <property type="protein sequence ID" value="SDN99272.1"/>
    <property type="molecule type" value="Genomic_DNA"/>
</dbReference>
<evidence type="ECO:0000256" key="4">
    <source>
        <dbReference type="RuleBase" id="RU003719"/>
    </source>
</evidence>
<dbReference type="STRING" id="206665.SAMN04488516_11511"/>
<dbReference type="InterPro" id="IPR006139">
    <property type="entry name" value="D-isomer_2_OHA_DH_cat_dom"/>
</dbReference>
<feature type="domain" description="D-isomer specific 2-hydroxyacid dehydrogenase catalytic" evidence="5">
    <location>
        <begin position="16"/>
        <end position="317"/>
    </location>
</feature>
<evidence type="ECO:0000259" key="6">
    <source>
        <dbReference type="Pfam" id="PF02826"/>
    </source>
</evidence>
<dbReference type="InterPro" id="IPR036291">
    <property type="entry name" value="NAD(P)-bd_dom_sf"/>
</dbReference>
<protein>
    <submittedName>
        <fullName evidence="7">Glycerate dehydrogenase</fullName>
    </submittedName>
</protein>
<dbReference type="OrthoDB" id="9793626at2"/>
<dbReference type="PANTHER" id="PTHR43761">
    <property type="entry name" value="D-ISOMER SPECIFIC 2-HYDROXYACID DEHYDROGENASE FAMILY PROTEIN (AFU_ORTHOLOGUE AFUA_1G13630)"/>
    <property type="match status" value="1"/>
</dbReference>
<dbReference type="InterPro" id="IPR029753">
    <property type="entry name" value="D-isomer_DH_CS"/>
</dbReference>
<dbReference type="PROSITE" id="PS00671">
    <property type="entry name" value="D_2_HYDROXYACID_DH_3"/>
    <property type="match status" value="1"/>
</dbReference>
<feature type="domain" description="D-isomer specific 2-hydroxyacid dehydrogenase NAD-binding" evidence="6">
    <location>
        <begin position="107"/>
        <end position="286"/>
    </location>
</feature>
<gene>
    <name evidence="7" type="ORF">SAMN04488516_11511</name>
</gene>
<dbReference type="GO" id="GO:0016616">
    <property type="term" value="F:oxidoreductase activity, acting on the CH-OH group of donors, NAD or NADP as acceptor"/>
    <property type="evidence" value="ECO:0007669"/>
    <property type="project" value="InterPro"/>
</dbReference>
<evidence type="ECO:0000313" key="7">
    <source>
        <dbReference type="EMBL" id="SDN99272.1"/>
    </source>
</evidence>
<sequence>MQIVVLDGYTLNPGDLDWKPLKSLGEVKIYDRTPQEKIIKRAKDAQIIFTNKTVLNEKVLSQLPEVKYIGVLATGYNVVDISYCKKHKIIVTNVPGYGPKTVAQMVFAHILEFTNHVYEHHLSVLNGEWSQKTDFCYWKYPLIELSNKTLGIIGYGQIGKEVALLGHAFGMNILVNTRTVPKTAPNYVKFVSLKKLANESDFISLNCPLTPTTHHLINKNFFQQMKQSAFIINCGRGQLINEKDLKYALETKQIAGAGIDVLSQEPPPKNHPLFKCPNIHFTPHIAWATKEARQRLLNIAIENLAAFLQGKPQNIVN</sequence>
<keyword evidence="2 4" id="KW-0560">Oxidoreductase</keyword>
<name>A0A1H0FXH1_9BACT</name>
<evidence type="ECO:0000313" key="8">
    <source>
        <dbReference type="Proteomes" id="UP000199602"/>
    </source>
</evidence>
<evidence type="ECO:0000256" key="2">
    <source>
        <dbReference type="ARBA" id="ARBA00023002"/>
    </source>
</evidence>
<organism evidence="7 8">
    <name type="scientific">Desulfonauticus submarinus</name>
    <dbReference type="NCBI Taxonomy" id="206665"/>
    <lineage>
        <taxon>Bacteria</taxon>
        <taxon>Pseudomonadati</taxon>
        <taxon>Thermodesulfobacteriota</taxon>
        <taxon>Desulfovibrionia</taxon>
        <taxon>Desulfovibrionales</taxon>
        <taxon>Desulfonauticaceae</taxon>
        <taxon>Desulfonauticus</taxon>
    </lineage>
</organism>
<dbReference type="Gene3D" id="3.40.50.720">
    <property type="entry name" value="NAD(P)-binding Rossmann-like Domain"/>
    <property type="match status" value="2"/>
</dbReference>
<dbReference type="GO" id="GO:0051287">
    <property type="term" value="F:NAD binding"/>
    <property type="evidence" value="ECO:0007669"/>
    <property type="project" value="InterPro"/>
</dbReference>
<evidence type="ECO:0000259" key="5">
    <source>
        <dbReference type="Pfam" id="PF00389"/>
    </source>
</evidence>
<comment type="similarity">
    <text evidence="1 4">Belongs to the D-isomer specific 2-hydroxyacid dehydrogenase family.</text>
</comment>
<dbReference type="Proteomes" id="UP000199602">
    <property type="component" value="Unassembled WGS sequence"/>
</dbReference>
<dbReference type="Pfam" id="PF02826">
    <property type="entry name" value="2-Hacid_dh_C"/>
    <property type="match status" value="1"/>
</dbReference>
<keyword evidence="3" id="KW-0520">NAD</keyword>
<dbReference type="AlphaFoldDB" id="A0A1H0FXH1"/>
<dbReference type="InterPro" id="IPR006140">
    <property type="entry name" value="D-isomer_DH_NAD-bd"/>
</dbReference>
<dbReference type="RefSeq" id="WP_092066345.1">
    <property type="nucleotide sequence ID" value="NZ_FNIN01000015.1"/>
</dbReference>
<proteinExistence type="inferred from homology"/>
<accession>A0A1H0FXH1</accession>
<evidence type="ECO:0000256" key="3">
    <source>
        <dbReference type="ARBA" id="ARBA00023027"/>
    </source>
</evidence>
<keyword evidence="8" id="KW-1185">Reference proteome</keyword>